<feature type="compositionally biased region" description="Low complexity" evidence="8">
    <location>
        <begin position="11"/>
        <end position="27"/>
    </location>
</feature>
<evidence type="ECO:0000256" key="4">
    <source>
        <dbReference type="ARBA" id="ARBA00022692"/>
    </source>
</evidence>
<evidence type="ECO:0000256" key="3">
    <source>
        <dbReference type="ARBA" id="ARBA00022475"/>
    </source>
</evidence>
<evidence type="ECO:0000256" key="6">
    <source>
        <dbReference type="ARBA" id="ARBA00023136"/>
    </source>
</evidence>
<dbReference type="CDD" id="cd06261">
    <property type="entry name" value="TM_PBP2"/>
    <property type="match status" value="1"/>
</dbReference>
<dbReference type="GO" id="GO:0055085">
    <property type="term" value="P:transmembrane transport"/>
    <property type="evidence" value="ECO:0007669"/>
    <property type="project" value="InterPro"/>
</dbReference>
<comment type="similarity">
    <text evidence="7">Belongs to the binding-protein-dependent transport system permease family.</text>
</comment>
<dbReference type="OrthoDB" id="2063054at2"/>
<accession>A0A1G9PFT3</accession>
<feature type="region of interest" description="Disordered" evidence="8">
    <location>
        <begin position="1"/>
        <end position="27"/>
    </location>
</feature>
<evidence type="ECO:0000256" key="7">
    <source>
        <dbReference type="RuleBase" id="RU363032"/>
    </source>
</evidence>
<dbReference type="Proteomes" id="UP000199063">
    <property type="component" value="Unassembled WGS sequence"/>
</dbReference>
<keyword evidence="2 7" id="KW-0813">Transport</keyword>
<protein>
    <submittedName>
        <fullName evidence="10">Multiple sugar transport system permease protein</fullName>
    </submittedName>
</protein>
<evidence type="ECO:0000256" key="5">
    <source>
        <dbReference type="ARBA" id="ARBA00022989"/>
    </source>
</evidence>
<keyword evidence="4 7" id="KW-0812">Transmembrane</keyword>
<dbReference type="Pfam" id="PF00528">
    <property type="entry name" value="BPD_transp_1"/>
    <property type="match status" value="1"/>
</dbReference>
<dbReference type="EMBL" id="FNHI01000002">
    <property type="protein sequence ID" value="SDL97599.1"/>
    <property type="molecule type" value="Genomic_DNA"/>
</dbReference>
<keyword evidence="6 7" id="KW-0472">Membrane</keyword>
<evidence type="ECO:0000256" key="8">
    <source>
        <dbReference type="SAM" id="MobiDB-lite"/>
    </source>
</evidence>
<feature type="transmembrane region" description="Helical" evidence="7">
    <location>
        <begin position="263"/>
        <end position="285"/>
    </location>
</feature>
<comment type="subcellular location">
    <subcellularLocation>
        <location evidence="1 7">Cell membrane</location>
        <topology evidence="1 7">Multi-pass membrane protein</topology>
    </subcellularLocation>
</comment>
<name>A0A1G9PFT3_9ACTN</name>
<reference evidence="11" key="1">
    <citation type="submission" date="2016-10" db="EMBL/GenBank/DDBJ databases">
        <authorList>
            <person name="Varghese N."/>
            <person name="Submissions S."/>
        </authorList>
    </citation>
    <scope>NUCLEOTIDE SEQUENCE [LARGE SCALE GENOMIC DNA]</scope>
    <source>
        <strain evidence="11">CGMCC 4.7042</strain>
    </source>
</reference>
<dbReference type="RefSeq" id="WP_093652643.1">
    <property type="nucleotide sequence ID" value="NZ_FNHI01000002.1"/>
</dbReference>
<feature type="transmembrane region" description="Helical" evidence="7">
    <location>
        <begin position="37"/>
        <end position="62"/>
    </location>
</feature>
<organism evidence="10 11">
    <name type="scientific">Streptomyces wuyuanensis</name>
    <dbReference type="NCBI Taxonomy" id="1196353"/>
    <lineage>
        <taxon>Bacteria</taxon>
        <taxon>Bacillati</taxon>
        <taxon>Actinomycetota</taxon>
        <taxon>Actinomycetes</taxon>
        <taxon>Kitasatosporales</taxon>
        <taxon>Streptomycetaceae</taxon>
        <taxon>Streptomyces</taxon>
    </lineage>
</organism>
<proteinExistence type="inferred from homology"/>
<dbReference type="PANTHER" id="PTHR43744:SF12">
    <property type="entry name" value="ABC TRANSPORTER PERMEASE PROTEIN MG189-RELATED"/>
    <property type="match status" value="1"/>
</dbReference>
<evidence type="ECO:0000313" key="11">
    <source>
        <dbReference type="Proteomes" id="UP000199063"/>
    </source>
</evidence>
<keyword evidence="11" id="KW-1185">Reference proteome</keyword>
<evidence type="ECO:0000313" key="10">
    <source>
        <dbReference type="EMBL" id="SDL97599.1"/>
    </source>
</evidence>
<dbReference type="PROSITE" id="PS50928">
    <property type="entry name" value="ABC_TM1"/>
    <property type="match status" value="1"/>
</dbReference>
<evidence type="ECO:0000256" key="2">
    <source>
        <dbReference type="ARBA" id="ARBA00022448"/>
    </source>
</evidence>
<keyword evidence="5 7" id="KW-1133">Transmembrane helix</keyword>
<feature type="domain" description="ABC transmembrane type-1" evidence="9">
    <location>
        <begin position="97"/>
        <end position="285"/>
    </location>
</feature>
<evidence type="ECO:0000256" key="1">
    <source>
        <dbReference type="ARBA" id="ARBA00004651"/>
    </source>
</evidence>
<dbReference type="InterPro" id="IPR035906">
    <property type="entry name" value="MetI-like_sf"/>
</dbReference>
<gene>
    <name evidence="10" type="ORF">SAMN05444921_102479</name>
</gene>
<evidence type="ECO:0000259" key="9">
    <source>
        <dbReference type="PROSITE" id="PS50928"/>
    </source>
</evidence>
<keyword evidence="10" id="KW-0762">Sugar transport</keyword>
<dbReference type="Gene3D" id="1.10.3720.10">
    <property type="entry name" value="MetI-like"/>
    <property type="match status" value="1"/>
</dbReference>
<dbReference type="AlphaFoldDB" id="A0A1G9PFT3"/>
<dbReference type="InterPro" id="IPR000515">
    <property type="entry name" value="MetI-like"/>
</dbReference>
<keyword evidence="3" id="KW-1003">Cell membrane</keyword>
<sequence>MATSSTSAERPVSAAPGSSSAPPAGTARHPRRAAARLGLPVLLVLVAVVTVTPFAVMVLVAFAPAGGQTLPGALDVTRATLANFTDVLENADITRWAVNSLIYSLVSVLLILLFSSMAGYAFAKKRFPGREILFWSFLATLMVPFQATLIPYYILVSELGGVDTYWGLIVPTLANSQAVFLMRQFIVQLPDELFEAAKIDGASEWRIYTTVVLPLIRPVLATLGVFVFLWHWNDFLWPLVIGQSEEMRTLTVGLATLEGENVAINQIMAGATITVIPCLLVFGLLQRYLTDSIATSGLKS</sequence>
<feature type="transmembrane region" description="Helical" evidence="7">
    <location>
        <begin position="101"/>
        <end position="123"/>
    </location>
</feature>
<feature type="transmembrane region" description="Helical" evidence="7">
    <location>
        <begin position="166"/>
        <end position="186"/>
    </location>
</feature>
<dbReference type="PANTHER" id="PTHR43744">
    <property type="entry name" value="ABC TRANSPORTER PERMEASE PROTEIN MG189-RELATED-RELATED"/>
    <property type="match status" value="1"/>
</dbReference>
<dbReference type="SUPFAM" id="SSF161098">
    <property type="entry name" value="MetI-like"/>
    <property type="match status" value="1"/>
</dbReference>
<dbReference type="STRING" id="1196353.SAMN05444921_102479"/>
<dbReference type="GeneID" id="40828426"/>
<dbReference type="GO" id="GO:0005886">
    <property type="term" value="C:plasma membrane"/>
    <property type="evidence" value="ECO:0007669"/>
    <property type="project" value="UniProtKB-SubCell"/>
</dbReference>
<feature type="transmembrane region" description="Helical" evidence="7">
    <location>
        <begin position="207"/>
        <end position="230"/>
    </location>
</feature>
<feature type="transmembrane region" description="Helical" evidence="7">
    <location>
        <begin position="132"/>
        <end position="154"/>
    </location>
</feature>